<feature type="region of interest" description="Disordered" evidence="4">
    <location>
        <begin position="1"/>
        <end position="42"/>
    </location>
</feature>
<feature type="compositionally biased region" description="Polar residues" evidence="4">
    <location>
        <begin position="355"/>
        <end position="371"/>
    </location>
</feature>
<feature type="compositionally biased region" description="Polar residues" evidence="4">
    <location>
        <begin position="31"/>
        <end position="42"/>
    </location>
</feature>
<evidence type="ECO:0000313" key="6">
    <source>
        <dbReference type="Proteomes" id="UP000655225"/>
    </source>
</evidence>
<keyword evidence="2 3" id="KW-0175">Coiled coil</keyword>
<proteinExistence type="inferred from homology"/>
<dbReference type="Proteomes" id="UP000655225">
    <property type="component" value="Unassembled WGS sequence"/>
</dbReference>
<protein>
    <submittedName>
        <fullName evidence="5">Uncharacterized protein</fullName>
    </submittedName>
</protein>
<name>A0A835D673_TETSI</name>
<reference evidence="5 6" key="1">
    <citation type="submission" date="2020-04" db="EMBL/GenBank/DDBJ databases">
        <title>Plant Genome Project.</title>
        <authorList>
            <person name="Zhang R.-G."/>
        </authorList>
    </citation>
    <scope>NUCLEOTIDE SEQUENCE [LARGE SCALE GENOMIC DNA]</scope>
    <source>
        <strain evidence="5">YNK0</strain>
        <tissue evidence="5">Leaf</tissue>
    </source>
</reference>
<dbReference type="PANTHER" id="PTHR31580">
    <property type="entry name" value="FILAMENT-LIKE PLANT PROTEIN 4"/>
    <property type="match status" value="1"/>
</dbReference>
<dbReference type="OrthoDB" id="1926355at2759"/>
<feature type="coiled-coil region" evidence="3">
    <location>
        <begin position="132"/>
        <end position="202"/>
    </location>
</feature>
<dbReference type="PANTHER" id="PTHR31580:SF4">
    <property type="entry name" value="FILAMENT-LIKE PLANT PROTEIN 6"/>
    <property type="match status" value="1"/>
</dbReference>
<evidence type="ECO:0000313" key="5">
    <source>
        <dbReference type="EMBL" id="KAF8389387.1"/>
    </source>
</evidence>
<evidence type="ECO:0000256" key="4">
    <source>
        <dbReference type="SAM" id="MobiDB-lite"/>
    </source>
</evidence>
<gene>
    <name evidence="5" type="ORF">HHK36_026082</name>
</gene>
<feature type="coiled-coil region" evidence="3">
    <location>
        <begin position="278"/>
        <end position="333"/>
    </location>
</feature>
<evidence type="ECO:0000256" key="1">
    <source>
        <dbReference type="ARBA" id="ARBA00005921"/>
    </source>
</evidence>
<comment type="similarity">
    <text evidence="1">Belongs to the FPP family.</text>
</comment>
<sequence length="628" mass="70742">MENAEGGFEGENLNEEHPNSATEVAEPGMNSPLSRQSSRTPLTNLSQVDADLALDRTLQEQVDCIHKMRSSAVCNDARYCWEAIFGCLTSDRVHKEHVTNTESWEKAEAEALALKHQLESRTLLKLTAEDRVSHLDGALKECMRQIRNLKEEHEQKLHEHFQERSNMLMKISEEKSQAEAEIEFLKSNIQSYEREISSFKYELHIVSKELEIRNEEKNMSIRSAEVANKQHLEAALVQMKLEVDNLGRDYGEPRLRRSPVKSPRPHMDPLPELSLDIVQQSHKEIEFLTARLLTMEEETKMLKEALAKRNSELQALRNIHAKTASNLRSLEAQMEVPYKRRISLASNVEIPPEGFSSQAASKPPSLTSMSEDGNDDEGSFTESWTTSMICDLSHSKKGKSVDKSNNAVDTNHLELMDDFLKMERLACLSTDSNGAISISDSLNNKRTEVAEGGDLQSKQQPSANQVSSNAELSAVDLESDTYQMPLSKLQSRISMIFDSQADTDMEKILEDMKCIVKDVHDTLPQHYVSYTFEEFHSIDATCNRQACPQDISETTEGPISLIQDSKPGTDTEHVTDQELVAAISQIHDFVLSLGKEAMTAQETSLDGHWLSKKIEELFASVNKVYTAN</sequence>
<feature type="region of interest" description="Disordered" evidence="4">
    <location>
        <begin position="250"/>
        <end position="271"/>
    </location>
</feature>
<comment type="caution">
    <text evidence="5">The sequence shown here is derived from an EMBL/GenBank/DDBJ whole genome shotgun (WGS) entry which is preliminary data.</text>
</comment>
<organism evidence="5 6">
    <name type="scientific">Tetracentron sinense</name>
    <name type="common">Spur-leaf</name>
    <dbReference type="NCBI Taxonomy" id="13715"/>
    <lineage>
        <taxon>Eukaryota</taxon>
        <taxon>Viridiplantae</taxon>
        <taxon>Streptophyta</taxon>
        <taxon>Embryophyta</taxon>
        <taxon>Tracheophyta</taxon>
        <taxon>Spermatophyta</taxon>
        <taxon>Magnoliopsida</taxon>
        <taxon>Trochodendrales</taxon>
        <taxon>Trochodendraceae</taxon>
        <taxon>Tetracentron</taxon>
    </lineage>
</organism>
<dbReference type="EMBL" id="JABCRI010000019">
    <property type="protein sequence ID" value="KAF8389387.1"/>
    <property type="molecule type" value="Genomic_DNA"/>
</dbReference>
<accession>A0A835D673</accession>
<dbReference type="Pfam" id="PF05911">
    <property type="entry name" value="FPP"/>
    <property type="match status" value="2"/>
</dbReference>
<feature type="region of interest" description="Disordered" evidence="4">
    <location>
        <begin position="352"/>
        <end position="380"/>
    </location>
</feature>
<dbReference type="InterPro" id="IPR008587">
    <property type="entry name" value="FPP_plant"/>
</dbReference>
<evidence type="ECO:0000256" key="3">
    <source>
        <dbReference type="SAM" id="Coils"/>
    </source>
</evidence>
<evidence type="ECO:0000256" key="2">
    <source>
        <dbReference type="ARBA" id="ARBA00023054"/>
    </source>
</evidence>
<dbReference type="AlphaFoldDB" id="A0A835D673"/>
<keyword evidence="6" id="KW-1185">Reference proteome</keyword>